<dbReference type="EMBL" id="CP036281">
    <property type="protein sequence ID" value="QDU80507.1"/>
    <property type="molecule type" value="Genomic_DNA"/>
</dbReference>
<evidence type="ECO:0000313" key="2">
    <source>
        <dbReference type="Proteomes" id="UP000317178"/>
    </source>
</evidence>
<gene>
    <name evidence="1" type="ORF">Pla110_22370</name>
</gene>
<organism evidence="1 2">
    <name type="scientific">Polystyrenella longa</name>
    <dbReference type="NCBI Taxonomy" id="2528007"/>
    <lineage>
        <taxon>Bacteria</taxon>
        <taxon>Pseudomonadati</taxon>
        <taxon>Planctomycetota</taxon>
        <taxon>Planctomycetia</taxon>
        <taxon>Planctomycetales</taxon>
        <taxon>Planctomycetaceae</taxon>
        <taxon>Polystyrenella</taxon>
    </lineage>
</organism>
<dbReference type="Proteomes" id="UP000317178">
    <property type="component" value="Chromosome"/>
</dbReference>
<dbReference type="KEGG" id="plon:Pla110_22370"/>
<sequence length="138" mass="16111">MREIEFDWWHPGRICRIYIGDDISLHDLWVEEVQAMVDQMTFANMEEGYQLPPVRDHVWEGRRTWYATSHRNQPGVILSAFIDVKGEDAEELSWDVCYGGVCVTLSMEEGALLVQKWEEFLLTDPTLKPDVCWAEEGF</sequence>
<evidence type="ECO:0000313" key="1">
    <source>
        <dbReference type="EMBL" id="QDU80507.1"/>
    </source>
</evidence>
<dbReference type="AlphaFoldDB" id="A0A518CMQ3"/>
<name>A0A518CMQ3_9PLAN</name>
<keyword evidence="2" id="KW-1185">Reference proteome</keyword>
<protein>
    <submittedName>
        <fullName evidence="1">Uncharacterized protein</fullName>
    </submittedName>
</protein>
<dbReference type="OrthoDB" id="5298197at2"/>
<dbReference type="RefSeq" id="WP_144995778.1">
    <property type="nucleotide sequence ID" value="NZ_CP036281.1"/>
</dbReference>
<accession>A0A518CMQ3</accession>
<reference evidence="1 2" key="1">
    <citation type="submission" date="2019-02" db="EMBL/GenBank/DDBJ databases">
        <title>Deep-cultivation of Planctomycetes and their phenomic and genomic characterization uncovers novel biology.</title>
        <authorList>
            <person name="Wiegand S."/>
            <person name="Jogler M."/>
            <person name="Boedeker C."/>
            <person name="Pinto D."/>
            <person name="Vollmers J."/>
            <person name="Rivas-Marin E."/>
            <person name="Kohn T."/>
            <person name="Peeters S.H."/>
            <person name="Heuer A."/>
            <person name="Rast P."/>
            <person name="Oberbeckmann S."/>
            <person name="Bunk B."/>
            <person name="Jeske O."/>
            <person name="Meyerdierks A."/>
            <person name="Storesund J.E."/>
            <person name="Kallscheuer N."/>
            <person name="Luecker S."/>
            <person name="Lage O.M."/>
            <person name="Pohl T."/>
            <person name="Merkel B.J."/>
            <person name="Hornburger P."/>
            <person name="Mueller R.-W."/>
            <person name="Bruemmer F."/>
            <person name="Labrenz M."/>
            <person name="Spormann A.M."/>
            <person name="Op den Camp H."/>
            <person name="Overmann J."/>
            <person name="Amann R."/>
            <person name="Jetten M.S.M."/>
            <person name="Mascher T."/>
            <person name="Medema M.H."/>
            <person name="Devos D.P."/>
            <person name="Kaster A.-K."/>
            <person name="Ovreas L."/>
            <person name="Rohde M."/>
            <person name="Galperin M.Y."/>
            <person name="Jogler C."/>
        </authorList>
    </citation>
    <scope>NUCLEOTIDE SEQUENCE [LARGE SCALE GENOMIC DNA]</scope>
    <source>
        <strain evidence="1 2">Pla110</strain>
    </source>
</reference>
<proteinExistence type="predicted"/>